<dbReference type="PROSITE" id="PS01124">
    <property type="entry name" value="HTH_ARAC_FAMILY_2"/>
    <property type="match status" value="1"/>
</dbReference>
<dbReference type="SUPFAM" id="SSF46689">
    <property type="entry name" value="Homeodomain-like"/>
    <property type="match status" value="2"/>
</dbReference>
<dbReference type="InterPro" id="IPR009057">
    <property type="entry name" value="Homeodomain-like_sf"/>
</dbReference>
<protein>
    <submittedName>
        <fullName evidence="4">AraC family transcriptional regulator</fullName>
    </submittedName>
    <submittedName>
        <fullName evidence="5">Helix-turn-helix domain-containing protein</fullName>
    </submittedName>
</protein>
<keyword evidence="1" id="KW-0805">Transcription regulation</keyword>
<dbReference type="GO" id="GO:0003700">
    <property type="term" value="F:DNA-binding transcription factor activity"/>
    <property type="evidence" value="ECO:0007669"/>
    <property type="project" value="InterPro"/>
</dbReference>
<organism evidence="4 7">
    <name type="scientific">Proteus terrae subsp. cibarius</name>
    <dbReference type="NCBI Taxonomy" id="626774"/>
    <lineage>
        <taxon>Bacteria</taxon>
        <taxon>Pseudomonadati</taxon>
        <taxon>Pseudomonadota</taxon>
        <taxon>Gammaproteobacteria</taxon>
        <taxon>Enterobacterales</taxon>
        <taxon>Morganellaceae</taxon>
        <taxon>Proteus</taxon>
    </lineage>
</organism>
<dbReference type="GeneID" id="57333177"/>
<dbReference type="GO" id="GO:0043565">
    <property type="term" value="F:sequence-specific DNA binding"/>
    <property type="evidence" value="ECO:0007669"/>
    <property type="project" value="InterPro"/>
</dbReference>
<evidence type="ECO:0000256" key="1">
    <source>
        <dbReference type="ARBA" id="ARBA00023015"/>
    </source>
</evidence>
<evidence type="ECO:0000256" key="2">
    <source>
        <dbReference type="ARBA" id="ARBA00023163"/>
    </source>
</evidence>
<keyword evidence="6" id="KW-1185">Reference proteome</keyword>
<dbReference type="SMART" id="SM00342">
    <property type="entry name" value="HTH_ARAC"/>
    <property type="match status" value="1"/>
</dbReference>
<evidence type="ECO:0000313" key="4">
    <source>
        <dbReference type="EMBL" id="MBG2913504.1"/>
    </source>
</evidence>
<dbReference type="Pfam" id="PF06719">
    <property type="entry name" value="AraC_N"/>
    <property type="match status" value="1"/>
</dbReference>
<reference evidence="4" key="2">
    <citation type="submission" date="2020-11" db="EMBL/GenBank/DDBJ databases">
        <title>Enhanced detection system for hospital associated transmission using whole genome sequencing surveillance.</title>
        <authorList>
            <person name="Harrison L.H."/>
            <person name="Van Tyne D."/>
            <person name="Marsh J.W."/>
            <person name="Griffith M.P."/>
            <person name="Snyder D.J."/>
            <person name="Cooper V.S."/>
            <person name="Mustapha M."/>
        </authorList>
    </citation>
    <scope>NUCLEOTIDE SEQUENCE</scope>
    <source>
        <strain evidence="4">PR00070</strain>
    </source>
</reference>
<dbReference type="PANTHER" id="PTHR43436">
    <property type="entry name" value="ARAC-FAMILY TRANSCRIPTIONAL REGULATOR"/>
    <property type="match status" value="1"/>
</dbReference>
<dbReference type="Gene3D" id="1.10.10.60">
    <property type="entry name" value="Homeodomain-like"/>
    <property type="match status" value="2"/>
</dbReference>
<reference evidence="5 6" key="1">
    <citation type="submission" date="2020-01" db="EMBL/GenBank/DDBJ databases">
        <title>The genomic epidemiology of tigecycline resistance gene tet(X) variants in a swine farm in China.</title>
        <authorList>
            <person name="Peng K."/>
            <person name="Li R."/>
        </authorList>
    </citation>
    <scope>NUCLEOTIDE SEQUENCE [LARGE SCALE GENOMIC DNA]</scope>
    <source>
        <strain evidence="5 6">ZF1</strain>
    </source>
</reference>
<accession>A0A6G6SVC2</accession>
<evidence type="ECO:0000313" key="5">
    <source>
        <dbReference type="EMBL" id="QIF89534.1"/>
    </source>
</evidence>
<feature type="domain" description="HTH araC/xylS-type" evidence="3">
    <location>
        <begin position="198"/>
        <end position="296"/>
    </location>
</feature>
<dbReference type="PANTHER" id="PTHR43436:SF1">
    <property type="entry name" value="TRANSCRIPTIONAL REGULATORY PROTEIN"/>
    <property type="match status" value="1"/>
</dbReference>
<name>A0A6G6SVC2_9GAMM</name>
<dbReference type="AlphaFoldDB" id="A0A6G6SVC2"/>
<gene>
    <name evidence="5" type="ORF">GTH23_05565</name>
    <name evidence="4" type="ORF">I4901_03865</name>
</gene>
<dbReference type="InterPro" id="IPR009594">
    <property type="entry name" value="Tscrpt_reg_HTH_AraC_N"/>
</dbReference>
<evidence type="ECO:0000313" key="7">
    <source>
        <dbReference type="Proteomes" id="UP000612266"/>
    </source>
</evidence>
<evidence type="ECO:0000259" key="3">
    <source>
        <dbReference type="PROSITE" id="PS01124"/>
    </source>
</evidence>
<proteinExistence type="predicted"/>
<sequence length="303" mass="34016">MNNLKNMALLTQKLAMQIKKWTHDTNQFETPIPGLTLTHWTSPTPITSHTHKSGICLIAQGEKRVILGEESFIYDANHFLISSIELPVMANIMKASNEKPFLGLVMELDLQEISQLIVDSGITFSSDSNAQKGIAVGELSEPLVNAFIRLLTLLDEPDSIKILASGIKREIFYRLLITEQGERLNQIVTAGSHSHQIAKAIDWLKSNYIKPLNINELASCSGMSKSAFYTHFKTMTSMTPLQFQKKLRLSEARRLMLTENLGAMTTTFRVGYESPSQFSREYSRLFGAPPATDIKMLKETNHI</sequence>
<dbReference type="EMBL" id="JADSJR010000003">
    <property type="protein sequence ID" value="MBG2913504.1"/>
    <property type="molecule type" value="Genomic_DNA"/>
</dbReference>
<keyword evidence="2" id="KW-0804">Transcription</keyword>
<dbReference type="Proteomes" id="UP000612266">
    <property type="component" value="Unassembled WGS sequence"/>
</dbReference>
<dbReference type="InterPro" id="IPR018060">
    <property type="entry name" value="HTH_AraC"/>
</dbReference>
<dbReference type="EMBL" id="CP047340">
    <property type="protein sequence ID" value="QIF89534.1"/>
    <property type="molecule type" value="Genomic_DNA"/>
</dbReference>
<dbReference type="Pfam" id="PF12833">
    <property type="entry name" value="HTH_18"/>
    <property type="match status" value="1"/>
</dbReference>
<dbReference type="RefSeq" id="WP_099660538.1">
    <property type="nucleotide sequence ID" value="NZ_CP045008.1"/>
</dbReference>
<evidence type="ECO:0000313" key="6">
    <source>
        <dbReference type="Proteomes" id="UP000501338"/>
    </source>
</evidence>
<dbReference type="Proteomes" id="UP000501338">
    <property type="component" value="Chromosome"/>
</dbReference>